<evidence type="ECO:0000256" key="2">
    <source>
        <dbReference type="ARBA" id="ARBA00010145"/>
    </source>
</evidence>
<keyword evidence="7 8" id="KW-0472">Membrane</keyword>
<keyword evidence="10" id="KW-1185">Reference proteome</keyword>
<dbReference type="GO" id="GO:0005886">
    <property type="term" value="C:plasma membrane"/>
    <property type="evidence" value="ECO:0007669"/>
    <property type="project" value="UniProtKB-SubCell"/>
</dbReference>
<evidence type="ECO:0000256" key="1">
    <source>
        <dbReference type="ARBA" id="ARBA00004651"/>
    </source>
</evidence>
<dbReference type="PANTHER" id="PTHR36838">
    <property type="entry name" value="AUXIN EFFLUX CARRIER FAMILY PROTEIN"/>
    <property type="match status" value="1"/>
</dbReference>
<dbReference type="EMBL" id="LANI01000017">
    <property type="protein sequence ID" value="KKJ76717.1"/>
    <property type="molecule type" value="Genomic_DNA"/>
</dbReference>
<feature type="transmembrane region" description="Helical" evidence="8">
    <location>
        <begin position="256"/>
        <end position="276"/>
    </location>
</feature>
<evidence type="ECO:0000256" key="4">
    <source>
        <dbReference type="ARBA" id="ARBA00022475"/>
    </source>
</evidence>
<keyword evidence="5 8" id="KW-0812">Transmembrane</keyword>
<dbReference type="Proteomes" id="UP000034491">
    <property type="component" value="Unassembled WGS sequence"/>
</dbReference>
<dbReference type="Pfam" id="PF03547">
    <property type="entry name" value="Mem_trans"/>
    <property type="match status" value="1"/>
</dbReference>
<name>A0A0M2R4E6_9PROT</name>
<feature type="transmembrane region" description="Helical" evidence="8">
    <location>
        <begin position="199"/>
        <end position="218"/>
    </location>
</feature>
<reference evidence="9 10" key="1">
    <citation type="submission" date="2015-03" db="EMBL/GenBank/DDBJ databases">
        <title>Genome sequence of Kiloniella sp. P1-1, isolated from the gut microflora of Pacific white shrimp, Penaeus vannamei.</title>
        <authorList>
            <person name="Shao Z."/>
            <person name="Wang L."/>
            <person name="Li X."/>
        </authorList>
    </citation>
    <scope>NUCLEOTIDE SEQUENCE [LARGE SCALE GENOMIC DNA]</scope>
    <source>
        <strain evidence="9 10">P1-1</strain>
    </source>
</reference>
<dbReference type="OrthoDB" id="9810457at2"/>
<feature type="transmembrane region" description="Helical" evidence="8">
    <location>
        <begin position="6"/>
        <end position="22"/>
    </location>
</feature>
<keyword evidence="4" id="KW-1003">Cell membrane</keyword>
<sequence>MFDILIKVSPFFGLVALGYLIKQKQIISVAGQLYLTRFIMYVSLPAVLLEKLATTDFDMLLNFKFLGAYSFSLLLLLMSSGALGFLVFERKASHAIMIGLGSVYANIGFLAIPVLALSVGEWTSIPLALMLTIDLVILLPLASFFLQLTTMQSVDNAHTPMKILKRSLLNPLIVSIVIGLCLSAMRIKVGEPITDILKFIGNTAGPCAMFIVGTSLVGRKISAKPYEAGFISIFKLCIAPFVVFVVMTSFEVSPTWIMAATLGAAMPCAAVLGVVAEEYKVMPFQASTAVVLTTLCAAGTLPFLIHYFPG</sequence>
<keyword evidence="6 8" id="KW-1133">Transmembrane helix</keyword>
<evidence type="ECO:0000256" key="8">
    <source>
        <dbReference type="SAM" id="Phobius"/>
    </source>
</evidence>
<evidence type="ECO:0000313" key="10">
    <source>
        <dbReference type="Proteomes" id="UP000034491"/>
    </source>
</evidence>
<feature type="transmembrane region" description="Helical" evidence="8">
    <location>
        <begin position="230"/>
        <end position="250"/>
    </location>
</feature>
<comment type="caution">
    <text evidence="9">The sequence shown here is derived from an EMBL/GenBank/DDBJ whole genome shotgun (WGS) entry which is preliminary data.</text>
</comment>
<dbReference type="Gene3D" id="1.20.1530.20">
    <property type="match status" value="1"/>
</dbReference>
<feature type="transmembrane region" description="Helical" evidence="8">
    <location>
        <begin position="167"/>
        <end position="187"/>
    </location>
</feature>
<feature type="transmembrane region" description="Helical" evidence="8">
    <location>
        <begin position="65"/>
        <end position="88"/>
    </location>
</feature>
<dbReference type="InterPro" id="IPR004776">
    <property type="entry name" value="Mem_transp_PIN-like"/>
</dbReference>
<evidence type="ECO:0000256" key="7">
    <source>
        <dbReference type="ARBA" id="ARBA00023136"/>
    </source>
</evidence>
<dbReference type="GO" id="GO:0055085">
    <property type="term" value="P:transmembrane transport"/>
    <property type="evidence" value="ECO:0007669"/>
    <property type="project" value="InterPro"/>
</dbReference>
<dbReference type="RefSeq" id="WP_046507089.1">
    <property type="nucleotide sequence ID" value="NZ_LANI01000017.1"/>
</dbReference>
<accession>A0A0M2R4E6</accession>
<evidence type="ECO:0000256" key="6">
    <source>
        <dbReference type="ARBA" id="ARBA00022989"/>
    </source>
</evidence>
<evidence type="ECO:0008006" key="11">
    <source>
        <dbReference type="Google" id="ProtNLM"/>
    </source>
</evidence>
<gene>
    <name evidence="9" type="ORF">WH95_11310</name>
</gene>
<feature type="transmembrane region" description="Helical" evidence="8">
    <location>
        <begin position="34"/>
        <end position="53"/>
    </location>
</feature>
<feature type="transmembrane region" description="Helical" evidence="8">
    <location>
        <begin position="95"/>
        <end position="119"/>
    </location>
</feature>
<comment type="similarity">
    <text evidence="2">Belongs to the auxin efflux carrier (TC 2.A.69) family.</text>
</comment>
<comment type="subcellular location">
    <subcellularLocation>
        <location evidence="1">Cell membrane</location>
        <topology evidence="1">Multi-pass membrane protein</topology>
    </subcellularLocation>
</comment>
<dbReference type="PANTHER" id="PTHR36838:SF3">
    <property type="entry name" value="TRANSPORTER AUXIN EFFLUX CARRIER EC FAMILY"/>
    <property type="match status" value="1"/>
</dbReference>
<feature type="transmembrane region" description="Helical" evidence="8">
    <location>
        <begin position="288"/>
        <end position="308"/>
    </location>
</feature>
<dbReference type="AlphaFoldDB" id="A0A0M2R4E6"/>
<feature type="transmembrane region" description="Helical" evidence="8">
    <location>
        <begin position="125"/>
        <end position="146"/>
    </location>
</feature>
<protein>
    <recommendedName>
        <fullName evidence="11">Transporter</fullName>
    </recommendedName>
</protein>
<evidence type="ECO:0000256" key="5">
    <source>
        <dbReference type="ARBA" id="ARBA00022692"/>
    </source>
</evidence>
<organism evidence="9 10">
    <name type="scientific">Kiloniella litopenaei</name>
    <dbReference type="NCBI Taxonomy" id="1549748"/>
    <lineage>
        <taxon>Bacteria</taxon>
        <taxon>Pseudomonadati</taxon>
        <taxon>Pseudomonadota</taxon>
        <taxon>Alphaproteobacteria</taxon>
        <taxon>Rhodospirillales</taxon>
        <taxon>Kiloniellaceae</taxon>
        <taxon>Kiloniella</taxon>
    </lineage>
</organism>
<keyword evidence="3" id="KW-0813">Transport</keyword>
<dbReference type="STRING" id="1549748.WH95_11310"/>
<dbReference type="InterPro" id="IPR038770">
    <property type="entry name" value="Na+/solute_symporter_sf"/>
</dbReference>
<evidence type="ECO:0000256" key="3">
    <source>
        <dbReference type="ARBA" id="ARBA00022448"/>
    </source>
</evidence>
<proteinExistence type="inferred from homology"/>
<evidence type="ECO:0000313" key="9">
    <source>
        <dbReference type="EMBL" id="KKJ76717.1"/>
    </source>
</evidence>